<accession>A0ABS0B6C4</accession>
<dbReference type="Gene3D" id="2.70.70.10">
    <property type="entry name" value="Glucose Permease (Domain IIA)"/>
    <property type="match status" value="1"/>
</dbReference>
<evidence type="ECO:0000259" key="1">
    <source>
        <dbReference type="Pfam" id="PF01551"/>
    </source>
</evidence>
<name>A0ABS0B6C4_9GAMM</name>
<dbReference type="PANTHER" id="PTHR21666:SF270">
    <property type="entry name" value="MUREIN HYDROLASE ACTIVATOR ENVC"/>
    <property type="match status" value="1"/>
</dbReference>
<feature type="domain" description="M23ase beta-sheet core" evidence="1">
    <location>
        <begin position="226"/>
        <end position="327"/>
    </location>
</feature>
<protein>
    <submittedName>
        <fullName evidence="2">M23 family metallopeptidase</fullName>
    </submittedName>
</protein>
<evidence type="ECO:0000313" key="3">
    <source>
        <dbReference type="Proteomes" id="UP001429984"/>
    </source>
</evidence>
<dbReference type="PROSITE" id="PS51318">
    <property type="entry name" value="TAT"/>
    <property type="match status" value="1"/>
</dbReference>
<gene>
    <name evidence="2" type="ORF">IU514_11050</name>
</gene>
<reference evidence="2 3" key="1">
    <citation type="submission" date="2020-11" db="EMBL/GenBank/DDBJ databases">
        <title>Draft Genome Sequence and Secondary Metabolite Biosynthetic Potential of the Lysobacter niastensis Type strain DSM 18481.</title>
        <authorList>
            <person name="Turrini P."/>
            <person name="Artuso I."/>
            <person name="Tescari M."/>
            <person name="Lugli G.A."/>
            <person name="Frangipani E."/>
            <person name="Ventura M."/>
            <person name="Visca P."/>
        </authorList>
    </citation>
    <scope>NUCLEOTIDE SEQUENCE [LARGE SCALE GENOMIC DNA]</scope>
    <source>
        <strain evidence="2 3">DSM 18481</strain>
    </source>
</reference>
<evidence type="ECO:0000313" key="2">
    <source>
        <dbReference type="EMBL" id="MBF6024566.1"/>
    </source>
</evidence>
<dbReference type="SUPFAM" id="SSF51261">
    <property type="entry name" value="Duplicated hybrid motif"/>
    <property type="match status" value="1"/>
</dbReference>
<dbReference type="RefSeq" id="WP_194931183.1">
    <property type="nucleotide sequence ID" value="NZ_JADLZT010000006.1"/>
</dbReference>
<dbReference type="InterPro" id="IPR016047">
    <property type="entry name" value="M23ase_b-sheet_dom"/>
</dbReference>
<dbReference type="EMBL" id="JADLZT010000006">
    <property type="protein sequence ID" value="MBF6024566.1"/>
    <property type="molecule type" value="Genomic_DNA"/>
</dbReference>
<comment type="caution">
    <text evidence="2">The sequence shown here is derived from an EMBL/GenBank/DDBJ whole genome shotgun (WGS) entry which is preliminary data.</text>
</comment>
<dbReference type="CDD" id="cd12797">
    <property type="entry name" value="M23_peptidase"/>
    <property type="match status" value="1"/>
</dbReference>
<proteinExistence type="predicted"/>
<dbReference type="Pfam" id="PF01551">
    <property type="entry name" value="Peptidase_M23"/>
    <property type="match status" value="1"/>
</dbReference>
<organism evidence="2 3">
    <name type="scientific">Lysobacter niastensis</name>
    <dbReference type="NCBI Taxonomy" id="380629"/>
    <lineage>
        <taxon>Bacteria</taxon>
        <taxon>Pseudomonadati</taxon>
        <taxon>Pseudomonadota</taxon>
        <taxon>Gammaproteobacteria</taxon>
        <taxon>Lysobacterales</taxon>
        <taxon>Lysobacteraceae</taxon>
        <taxon>Lysobacter</taxon>
    </lineage>
</organism>
<sequence length="364" mass="38988">MVDRRQFLSAGAACLAASAIGGVSRAAERPGQPEAVEGFELSVQPGRVFKRSADQNRLRHEQWVFTLVLLSREPREVQIERLTIRNAAGTTVRSETTYPQAVANAINLVPAVAAQPARDRYPVAAFQVADSMAGALAIDRVACELAWRRDGKQEHLAREFPLETYRQRTELIFPFVGRGLITQGGAWNDGHRNRSGAFAIDAIGLGDVYAMMVADGDAPAATAGWGRAIIAPAAGTVVVARGDRPDQPVVGVSDPKYFAPEFPQGGDPGNHCVIDHGNGEFSLVAHLQQGSLRVRIGDHVVQGQPLGRLGNSGDSSAPHVHHQLQSGPQWTNADALPHAYRNGPRQHHDRGAIFDAIEGAAPSA</sequence>
<dbReference type="InterPro" id="IPR050570">
    <property type="entry name" value="Cell_wall_metabolism_enzyme"/>
</dbReference>
<dbReference type="InterPro" id="IPR006311">
    <property type="entry name" value="TAT_signal"/>
</dbReference>
<keyword evidence="3" id="KW-1185">Reference proteome</keyword>
<dbReference type="Proteomes" id="UP001429984">
    <property type="component" value="Unassembled WGS sequence"/>
</dbReference>
<dbReference type="InterPro" id="IPR011055">
    <property type="entry name" value="Dup_hybrid_motif"/>
</dbReference>
<dbReference type="PANTHER" id="PTHR21666">
    <property type="entry name" value="PEPTIDASE-RELATED"/>
    <property type="match status" value="1"/>
</dbReference>